<keyword evidence="1" id="KW-0472">Membrane</keyword>
<evidence type="ECO:0000313" key="2">
    <source>
        <dbReference type="EMBL" id="CAH9052566.1"/>
    </source>
</evidence>
<dbReference type="EMBL" id="CAMAPE010000002">
    <property type="protein sequence ID" value="CAH9052566.1"/>
    <property type="molecule type" value="Genomic_DNA"/>
</dbReference>
<dbReference type="OrthoDB" id="1677172at2759"/>
<sequence length="113" mass="13252">MGITCRHILIWMRLKQVLLLPEKYILHRWTKKAKINPIYQPATNSFVGKKLWTRRVKLRLSAFEVVDMASLTEERSNYFAGVLKGAILLWITMFGMGVYDSPIHVWEFIKLEG</sequence>
<keyword evidence="3" id="KW-1185">Reference proteome</keyword>
<dbReference type="AlphaFoldDB" id="A0A9P0VNF7"/>
<proteinExistence type="predicted"/>
<evidence type="ECO:0000313" key="3">
    <source>
        <dbReference type="Proteomes" id="UP001152484"/>
    </source>
</evidence>
<keyword evidence="1" id="KW-0812">Transmembrane</keyword>
<feature type="non-terminal residue" evidence="2">
    <location>
        <position position="113"/>
    </location>
</feature>
<organism evidence="2 3">
    <name type="scientific">Cuscuta europaea</name>
    <name type="common">European dodder</name>
    <dbReference type="NCBI Taxonomy" id="41803"/>
    <lineage>
        <taxon>Eukaryota</taxon>
        <taxon>Viridiplantae</taxon>
        <taxon>Streptophyta</taxon>
        <taxon>Embryophyta</taxon>
        <taxon>Tracheophyta</taxon>
        <taxon>Spermatophyta</taxon>
        <taxon>Magnoliopsida</taxon>
        <taxon>eudicotyledons</taxon>
        <taxon>Gunneridae</taxon>
        <taxon>Pentapetalae</taxon>
        <taxon>asterids</taxon>
        <taxon>lamiids</taxon>
        <taxon>Solanales</taxon>
        <taxon>Convolvulaceae</taxon>
        <taxon>Cuscuteae</taxon>
        <taxon>Cuscuta</taxon>
        <taxon>Cuscuta subgen. Cuscuta</taxon>
    </lineage>
</organism>
<name>A0A9P0VNF7_CUSEU</name>
<dbReference type="Proteomes" id="UP001152484">
    <property type="component" value="Unassembled WGS sequence"/>
</dbReference>
<comment type="caution">
    <text evidence="2">The sequence shown here is derived from an EMBL/GenBank/DDBJ whole genome shotgun (WGS) entry which is preliminary data.</text>
</comment>
<reference evidence="2" key="1">
    <citation type="submission" date="2022-07" db="EMBL/GenBank/DDBJ databases">
        <authorList>
            <person name="Macas J."/>
            <person name="Novak P."/>
            <person name="Neumann P."/>
        </authorList>
    </citation>
    <scope>NUCLEOTIDE SEQUENCE</scope>
</reference>
<gene>
    <name evidence="2" type="ORF">CEURO_LOCUS363</name>
</gene>
<protein>
    <recommendedName>
        <fullName evidence="4">Protein FAR1-RELATED SEQUENCE</fullName>
    </recommendedName>
</protein>
<evidence type="ECO:0008006" key="4">
    <source>
        <dbReference type="Google" id="ProtNLM"/>
    </source>
</evidence>
<feature type="transmembrane region" description="Helical" evidence="1">
    <location>
        <begin position="78"/>
        <end position="99"/>
    </location>
</feature>
<evidence type="ECO:0000256" key="1">
    <source>
        <dbReference type="SAM" id="Phobius"/>
    </source>
</evidence>
<keyword evidence="1" id="KW-1133">Transmembrane helix</keyword>
<accession>A0A9P0VNF7</accession>